<reference evidence="7" key="1">
    <citation type="submission" date="2021-04" db="EMBL/GenBank/DDBJ databases">
        <title>Microbacterium tenobrionis sp. nov. and Microbacterium allomyrinae sp. nov., isolated from larvae of Tenobrio molitor and Allomyrina dichotoma, respectively.</title>
        <authorList>
            <person name="Lee S.D."/>
        </authorList>
    </citation>
    <scope>NUCLEOTIDE SEQUENCE</scope>
    <source>
        <strain evidence="7">YMB-B2</strain>
    </source>
</reference>
<evidence type="ECO:0000256" key="3">
    <source>
        <dbReference type="ARBA" id="ARBA00022989"/>
    </source>
</evidence>
<feature type="transmembrane region" description="Helical" evidence="5">
    <location>
        <begin position="242"/>
        <end position="261"/>
    </location>
</feature>
<evidence type="ECO:0000256" key="1">
    <source>
        <dbReference type="ARBA" id="ARBA00004141"/>
    </source>
</evidence>
<keyword evidence="2 5" id="KW-0812">Transmembrane</keyword>
<comment type="caution">
    <text evidence="7">The sequence shown here is derived from an EMBL/GenBank/DDBJ whole genome shotgun (WGS) entry which is preliminary data.</text>
</comment>
<feature type="domain" description="ABC-2 type transporter transmembrane" evidence="6">
    <location>
        <begin position="69"/>
        <end position="257"/>
    </location>
</feature>
<comment type="subcellular location">
    <subcellularLocation>
        <location evidence="1">Membrane</location>
        <topology evidence="1">Multi-pass membrane protein</topology>
    </subcellularLocation>
</comment>
<feature type="transmembrane region" description="Helical" evidence="5">
    <location>
        <begin position="152"/>
        <end position="177"/>
    </location>
</feature>
<feature type="transmembrane region" description="Helical" evidence="5">
    <location>
        <begin position="69"/>
        <end position="95"/>
    </location>
</feature>
<dbReference type="GO" id="GO:0140359">
    <property type="term" value="F:ABC-type transporter activity"/>
    <property type="evidence" value="ECO:0007669"/>
    <property type="project" value="InterPro"/>
</dbReference>
<name>A0A9X1LMW5_9MICO</name>
<evidence type="ECO:0000256" key="4">
    <source>
        <dbReference type="ARBA" id="ARBA00023136"/>
    </source>
</evidence>
<evidence type="ECO:0000259" key="6">
    <source>
        <dbReference type="Pfam" id="PF12698"/>
    </source>
</evidence>
<feature type="transmembrane region" description="Helical" evidence="5">
    <location>
        <begin position="40"/>
        <end position="63"/>
    </location>
</feature>
<feature type="transmembrane region" description="Helical" evidence="5">
    <location>
        <begin position="184"/>
        <end position="201"/>
    </location>
</feature>
<dbReference type="GO" id="GO:0016020">
    <property type="term" value="C:membrane"/>
    <property type="evidence" value="ECO:0007669"/>
    <property type="project" value="UniProtKB-SubCell"/>
</dbReference>
<evidence type="ECO:0000256" key="2">
    <source>
        <dbReference type="ARBA" id="ARBA00022692"/>
    </source>
</evidence>
<evidence type="ECO:0000313" key="8">
    <source>
        <dbReference type="Proteomes" id="UP001139289"/>
    </source>
</evidence>
<dbReference type="PANTHER" id="PTHR43229:SF2">
    <property type="entry name" value="NODULATION PROTEIN J"/>
    <property type="match status" value="1"/>
</dbReference>
<evidence type="ECO:0000313" key="7">
    <source>
        <dbReference type="EMBL" id="MCC2028551.1"/>
    </source>
</evidence>
<sequence>MSELSVLEPTRSPARAPRRTSLWVGYATLLRWTMAQTGSMLPFVIVAQAVLAAGIIIGFGLLIPDIDTASAQFLSTGAPTVLLMIIGPVMVATGVAQARTSGTFTYLRALPVPRVLVLFADLTVWLAVMLPSVAVAVVVAQLRYGFGYSFDWPLLLTASVLTALTASAIGYAIAVALPPLLTQLVTQVLVFFVMLFSPITFPTSRLPEWFQIVHDVLPFRPAADLIRAGLLSDTYAASGRDLFVLLAWCALALAVSIRAMVRRG</sequence>
<dbReference type="InterPro" id="IPR013525">
    <property type="entry name" value="ABC2_TM"/>
</dbReference>
<dbReference type="Pfam" id="PF12698">
    <property type="entry name" value="ABC2_membrane_3"/>
    <property type="match status" value="1"/>
</dbReference>
<keyword evidence="3 5" id="KW-1133">Transmembrane helix</keyword>
<dbReference type="InterPro" id="IPR051784">
    <property type="entry name" value="Nod_factor_ABC_transporter"/>
</dbReference>
<keyword evidence="8" id="KW-1185">Reference proteome</keyword>
<gene>
    <name evidence="7" type="ORF">KEC56_03260</name>
</gene>
<dbReference type="RefSeq" id="WP_227529789.1">
    <property type="nucleotide sequence ID" value="NZ_JAGTTM010000001.1"/>
</dbReference>
<accession>A0A9X1LMW5</accession>
<dbReference type="AlphaFoldDB" id="A0A9X1LMW5"/>
<proteinExistence type="predicted"/>
<evidence type="ECO:0000256" key="5">
    <source>
        <dbReference type="SAM" id="Phobius"/>
    </source>
</evidence>
<dbReference type="PANTHER" id="PTHR43229">
    <property type="entry name" value="NODULATION PROTEIN J"/>
    <property type="match status" value="1"/>
</dbReference>
<protein>
    <submittedName>
        <fullName evidence="7">ABC transporter permease</fullName>
    </submittedName>
</protein>
<keyword evidence="4 5" id="KW-0472">Membrane</keyword>
<dbReference type="Proteomes" id="UP001139289">
    <property type="component" value="Unassembled WGS sequence"/>
</dbReference>
<feature type="transmembrane region" description="Helical" evidence="5">
    <location>
        <begin position="115"/>
        <end position="140"/>
    </location>
</feature>
<organism evidence="7 8">
    <name type="scientific">Microbacterium tenebrionis</name>
    <dbReference type="NCBI Taxonomy" id="2830665"/>
    <lineage>
        <taxon>Bacteria</taxon>
        <taxon>Bacillati</taxon>
        <taxon>Actinomycetota</taxon>
        <taxon>Actinomycetes</taxon>
        <taxon>Micrococcales</taxon>
        <taxon>Microbacteriaceae</taxon>
        <taxon>Microbacterium</taxon>
    </lineage>
</organism>
<dbReference type="EMBL" id="JAGTTM010000001">
    <property type="protein sequence ID" value="MCC2028551.1"/>
    <property type="molecule type" value="Genomic_DNA"/>
</dbReference>